<proteinExistence type="inferred from homology"/>
<reference evidence="9 10" key="1">
    <citation type="journal article" date="2009" name="Int. J. Syst. Evol. Microbiol.">
        <title>Paenibacillus contaminans sp. nov., isolated from a contaminated laboratory plate.</title>
        <authorList>
            <person name="Chou J.H."/>
            <person name="Lee J.H."/>
            <person name="Lin M.C."/>
            <person name="Chang P.S."/>
            <person name="Arun A.B."/>
            <person name="Young C.C."/>
            <person name="Chen W.M."/>
        </authorList>
    </citation>
    <scope>NUCLEOTIDE SEQUENCE [LARGE SCALE GENOMIC DNA]</scope>
    <source>
        <strain evidence="9 10">CKOBP-6</strain>
    </source>
</reference>
<feature type="domain" description="ABC transmembrane type-1" evidence="8">
    <location>
        <begin position="75"/>
        <end position="287"/>
    </location>
</feature>
<dbReference type="PANTHER" id="PTHR43744">
    <property type="entry name" value="ABC TRANSPORTER PERMEASE PROTEIN MG189-RELATED-RELATED"/>
    <property type="match status" value="1"/>
</dbReference>
<evidence type="ECO:0000313" key="9">
    <source>
        <dbReference type="EMBL" id="RAV22368.1"/>
    </source>
</evidence>
<dbReference type="EMBL" id="QMFB01000002">
    <property type="protein sequence ID" value="RAV22368.1"/>
    <property type="molecule type" value="Genomic_DNA"/>
</dbReference>
<evidence type="ECO:0000256" key="7">
    <source>
        <dbReference type="RuleBase" id="RU363032"/>
    </source>
</evidence>
<dbReference type="Proteomes" id="UP000250369">
    <property type="component" value="Unassembled WGS sequence"/>
</dbReference>
<gene>
    <name evidence="9" type="ORF">DQG23_05340</name>
</gene>
<keyword evidence="5 7" id="KW-1133">Transmembrane helix</keyword>
<dbReference type="Pfam" id="PF00528">
    <property type="entry name" value="BPD_transp_1"/>
    <property type="match status" value="1"/>
</dbReference>
<keyword evidence="10" id="KW-1185">Reference proteome</keyword>
<evidence type="ECO:0000256" key="2">
    <source>
        <dbReference type="ARBA" id="ARBA00022448"/>
    </source>
</evidence>
<dbReference type="PROSITE" id="PS50928">
    <property type="entry name" value="ABC_TM1"/>
    <property type="match status" value="1"/>
</dbReference>
<feature type="transmembrane region" description="Helical" evidence="7">
    <location>
        <begin position="113"/>
        <end position="131"/>
    </location>
</feature>
<dbReference type="PANTHER" id="PTHR43744:SF9">
    <property type="entry name" value="POLYGALACTURONAN_RHAMNOGALACTURONAN TRANSPORT SYSTEM PERMEASE PROTEIN YTCP"/>
    <property type="match status" value="1"/>
</dbReference>
<dbReference type="CDD" id="cd06261">
    <property type="entry name" value="TM_PBP2"/>
    <property type="match status" value="1"/>
</dbReference>
<evidence type="ECO:0000256" key="1">
    <source>
        <dbReference type="ARBA" id="ARBA00004651"/>
    </source>
</evidence>
<feature type="transmembrane region" description="Helical" evidence="7">
    <location>
        <begin position="82"/>
        <end position="101"/>
    </location>
</feature>
<dbReference type="RefSeq" id="WP_113029775.1">
    <property type="nucleotide sequence ID" value="NZ_QMFB01000002.1"/>
</dbReference>
<dbReference type="InterPro" id="IPR000515">
    <property type="entry name" value="MetI-like"/>
</dbReference>
<comment type="similarity">
    <text evidence="7">Belongs to the binding-protein-dependent transport system permease family.</text>
</comment>
<dbReference type="Gene3D" id="1.10.3720.10">
    <property type="entry name" value="MetI-like"/>
    <property type="match status" value="1"/>
</dbReference>
<evidence type="ECO:0000256" key="5">
    <source>
        <dbReference type="ARBA" id="ARBA00022989"/>
    </source>
</evidence>
<keyword evidence="4 7" id="KW-0812">Transmembrane</keyword>
<keyword evidence="6 7" id="KW-0472">Membrane</keyword>
<keyword evidence="3" id="KW-1003">Cell membrane</keyword>
<dbReference type="GO" id="GO:0055085">
    <property type="term" value="P:transmembrane transport"/>
    <property type="evidence" value="ECO:0007669"/>
    <property type="project" value="InterPro"/>
</dbReference>
<organism evidence="9 10">
    <name type="scientific">Paenibacillus contaminans</name>
    <dbReference type="NCBI Taxonomy" id="450362"/>
    <lineage>
        <taxon>Bacteria</taxon>
        <taxon>Bacillati</taxon>
        <taxon>Bacillota</taxon>
        <taxon>Bacilli</taxon>
        <taxon>Bacillales</taxon>
        <taxon>Paenibacillaceae</taxon>
        <taxon>Paenibacillus</taxon>
    </lineage>
</organism>
<dbReference type="InterPro" id="IPR035906">
    <property type="entry name" value="MetI-like_sf"/>
</dbReference>
<keyword evidence="2 7" id="KW-0813">Transport</keyword>
<name>A0A329MSV0_9BACL</name>
<evidence type="ECO:0000256" key="6">
    <source>
        <dbReference type="ARBA" id="ARBA00023136"/>
    </source>
</evidence>
<evidence type="ECO:0000259" key="8">
    <source>
        <dbReference type="PROSITE" id="PS50928"/>
    </source>
</evidence>
<dbReference type="AlphaFoldDB" id="A0A329MSV0"/>
<feature type="transmembrane region" description="Helical" evidence="7">
    <location>
        <begin position="265"/>
        <end position="282"/>
    </location>
</feature>
<evidence type="ECO:0000256" key="3">
    <source>
        <dbReference type="ARBA" id="ARBA00022475"/>
    </source>
</evidence>
<comment type="subcellular location">
    <subcellularLocation>
        <location evidence="1 7">Cell membrane</location>
        <topology evidence="1 7">Multi-pass membrane protein</topology>
    </subcellularLocation>
</comment>
<evidence type="ECO:0000313" key="10">
    <source>
        <dbReference type="Proteomes" id="UP000250369"/>
    </source>
</evidence>
<accession>A0A329MSV0</accession>
<evidence type="ECO:0000256" key="4">
    <source>
        <dbReference type="ARBA" id="ARBA00022692"/>
    </source>
</evidence>
<dbReference type="OrthoDB" id="9810086at2"/>
<comment type="caution">
    <text evidence="9">The sequence shown here is derived from an EMBL/GenBank/DDBJ whole genome shotgun (WGS) entry which is preliminary data.</text>
</comment>
<dbReference type="GO" id="GO:0005886">
    <property type="term" value="C:plasma membrane"/>
    <property type="evidence" value="ECO:0007669"/>
    <property type="project" value="UniProtKB-SubCell"/>
</dbReference>
<feature type="transmembrane region" description="Helical" evidence="7">
    <location>
        <begin position="143"/>
        <end position="164"/>
    </location>
</feature>
<protein>
    <submittedName>
        <fullName evidence="9">Carbohydrate ABC transporter permease</fullName>
    </submittedName>
</protein>
<dbReference type="SUPFAM" id="SSF161098">
    <property type="entry name" value="MetI-like"/>
    <property type="match status" value="1"/>
</dbReference>
<sequence>MKIKPTLGGRLFDGFNYAFLLASAIVCIFPIIHVLAVSLSSSTAAAAGLVKFWPVDFTLKSYQYALSKPQMINSFFVTLKRVGLGLLLDMILTVLAAYPLSKERKDLFGRNMFAWYFFMTMIFSGGLIPWYMTIKQLGLTNTIWALVLPGAVPIFNVIILLNFFRQLPKEISESAIVDGAGHWTILWKIFIPLSKPALATLTLFVCVGHWNAWFDGMILMSSPDNYPLQTYLQSIIVTTDPSYLLSATKEELQDLAAISDRTLKASQIFIAAAPILCIYPFLQKYFMKGLVMGSVKG</sequence>
<feature type="transmembrane region" description="Helical" evidence="7">
    <location>
        <begin position="185"/>
        <end position="210"/>
    </location>
</feature>